<reference evidence="5" key="3">
    <citation type="submission" date="2019-06" db="EMBL/GenBank/DDBJ databases">
        <title>AzeR, a transcriptional regulator that responds to azelaic acid in Pseudomonas nitroreducens.</title>
        <authorList>
            <person name="Bez C."/>
            <person name="Javvadi S.G."/>
            <person name="Bertani I."/>
            <person name="Devescovi G."/>
            <person name="Studholme D.J."/>
            <person name="Geller A."/>
            <person name="Levy A."/>
            <person name="Venturi V."/>
        </authorList>
    </citation>
    <scope>NUCLEOTIDE SEQUENCE [LARGE SCALE GENOMIC DNA]</scope>
    <source>
        <strain evidence="5">DSM 9128</strain>
    </source>
</reference>
<dbReference type="Proteomes" id="UP000198145">
    <property type="component" value="Unassembled WGS sequence"/>
</dbReference>
<organism evidence="2 4">
    <name type="scientific">Pseudomonas nitroreducens</name>
    <dbReference type="NCBI Taxonomy" id="46680"/>
    <lineage>
        <taxon>Bacteria</taxon>
        <taxon>Pseudomonadati</taxon>
        <taxon>Pseudomonadota</taxon>
        <taxon>Gammaproteobacteria</taxon>
        <taxon>Pseudomonadales</taxon>
        <taxon>Pseudomonadaceae</taxon>
        <taxon>Pseudomonas</taxon>
    </lineage>
</organism>
<dbReference type="eggNOG" id="ENOG5032HRG">
    <property type="taxonomic scope" value="Bacteria"/>
</dbReference>
<keyword evidence="1" id="KW-1133">Transmembrane helix</keyword>
<dbReference type="AlphaFoldDB" id="A0A246FAN6"/>
<evidence type="ECO:0000313" key="5">
    <source>
        <dbReference type="Proteomes" id="UP000307510"/>
    </source>
</evidence>
<name>A0A246FAN6_PSENT</name>
<dbReference type="RefSeq" id="WP_088417497.1">
    <property type="nucleotide sequence ID" value="NZ_NJBA01000003.1"/>
</dbReference>
<dbReference type="STRING" id="46680.GCA_000807755_02107"/>
<dbReference type="EMBL" id="NJBA01000003">
    <property type="protein sequence ID" value="OWP51364.1"/>
    <property type="molecule type" value="Genomic_DNA"/>
</dbReference>
<evidence type="ECO:0000313" key="3">
    <source>
        <dbReference type="EMBL" id="TLP70361.1"/>
    </source>
</evidence>
<keyword evidence="1" id="KW-0812">Transmembrane</keyword>
<feature type="transmembrane region" description="Helical" evidence="1">
    <location>
        <begin position="12"/>
        <end position="34"/>
    </location>
</feature>
<evidence type="ECO:0000256" key="1">
    <source>
        <dbReference type="SAM" id="Phobius"/>
    </source>
</evidence>
<dbReference type="EMBL" id="VASG01000008">
    <property type="protein sequence ID" value="TLP70361.1"/>
    <property type="molecule type" value="Genomic_DNA"/>
</dbReference>
<reference evidence="2 4" key="1">
    <citation type="submission" date="2017-06" db="EMBL/GenBank/DDBJ databases">
        <title>Draft genome of Pseudomonas nitroreducens DF05.</title>
        <authorList>
            <person name="Iyer R."/>
        </authorList>
    </citation>
    <scope>NUCLEOTIDE SEQUENCE [LARGE SCALE GENOMIC DNA]</scope>
    <source>
        <strain evidence="2 4">DF05</strain>
    </source>
</reference>
<accession>A0A246FAN6</accession>
<keyword evidence="1" id="KW-0472">Membrane</keyword>
<comment type="caution">
    <text evidence="2">The sequence shown here is derived from an EMBL/GenBank/DDBJ whole genome shotgun (WGS) entry which is preliminary data.</text>
</comment>
<gene>
    <name evidence="2" type="ORF">CEG18_10955</name>
    <name evidence="3" type="ORF">FEA48_25990</name>
</gene>
<evidence type="ECO:0000313" key="4">
    <source>
        <dbReference type="Proteomes" id="UP000198145"/>
    </source>
</evidence>
<sequence length="73" mass="7875">MNRQAHRYARNGALAALGLYTIVILVITALSAGFDGARRAPVDNIDRSGLFERFNQAVPVALQGLQEALTPHS</sequence>
<reference evidence="3" key="4">
    <citation type="submission" date="2019-09" db="EMBL/GenBank/DDBJ databases">
        <title>AzeR, a transcriptional regulator that responds to azelaic acid in Pseudomonas nitroreducens.</title>
        <authorList>
            <person name="Bez C."/>
            <person name="Javvadi S.G."/>
            <person name="Bertani I."/>
            <person name="Devescovi G."/>
            <person name="Studholme D.J."/>
            <person name="Geller A."/>
            <person name="Levy A."/>
            <person name="Venturi V."/>
        </authorList>
    </citation>
    <scope>NUCLEOTIDE SEQUENCE</scope>
    <source>
        <strain evidence="3">DSM 9128</strain>
    </source>
</reference>
<reference evidence="3 5" key="2">
    <citation type="submission" date="2019-05" db="EMBL/GenBank/DDBJ databases">
        <authorList>
            <person name="Moore K."/>
            <person name="O'Neill P."/>
            <person name="Farbos A."/>
            <person name="Studholme D.J."/>
        </authorList>
    </citation>
    <scope>NUCLEOTIDE SEQUENCE [LARGE SCALE GENOMIC DNA]</scope>
    <source>
        <strain evidence="3 5">DSM 9128</strain>
    </source>
</reference>
<protein>
    <submittedName>
        <fullName evidence="2">Uncharacterized protein</fullName>
    </submittedName>
</protein>
<evidence type="ECO:0000313" key="2">
    <source>
        <dbReference type="EMBL" id="OWP51364.1"/>
    </source>
</evidence>
<proteinExistence type="predicted"/>
<dbReference type="Proteomes" id="UP000307510">
    <property type="component" value="Unassembled WGS sequence"/>
</dbReference>